<reference evidence="2" key="1">
    <citation type="journal article" date="2011" name="Genome Res.">
        <title>Phylogeny-wide analysis of social amoeba genomes highlights ancient origins for complex intercellular communication.</title>
        <authorList>
            <person name="Heidel A.J."/>
            <person name="Lawal H.M."/>
            <person name="Felder M."/>
            <person name="Schilde C."/>
            <person name="Helps N.R."/>
            <person name="Tunggal B."/>
            <person name="Rivero F."/>
            <person name="John U."/>
            <person name="Schleicher M."/>
            <person name="Eichinger L."/>
            <person name="Platzer M."/>
            <person name="Noegel A.A."/>
            <person name="Schaap P."/>
            <person name="Gloeckner G."/>
        </authorList>
    </citation>
    <scope>NUCLEOTIDE SEQUENCE [LARGE SCALE GENOMIC DNA]</scope>
    <source>
        <strain evidence="2">SH3</strain>
    </source>
</reference>
<name>F4PIZ2_CACFS</name>
<dbReference type="Proteomes" id="UP000007797">
    <property type="component" value="Unassembled WGS sequence"/>
</dbReference>
<evidence type="ECO:0008006" key="3">
    <source>
        <dbReference type="Google" id="ProtNLM"/>
    </source>
</evidence>
<proteinExistence type="predicted"/>
<dbReference type="KEGG" id="dfa:DFA_06428"/>
<organism evidence="1 2">
    <name type="scientific">Cavenderia fasciculata</name>
    <name type="common">Slime mold</name>
    <name type="synonym">Dictyostelium fasciculatum</name>
    <dbReference type="NCBI Taxonomy" id="261658"/>
    <lineage>
        <taxon>Eukaryota</taxon>
        <taxon>Amoebozoa</taxon>
        <taxon>Evosea</taxon>
        <taxon>Eumycetozoa</taxon>
        <taxon>Dictyostelia</taxon>
        <taxon>Acytosteliales</taxon>
        <taxon>Cavenderiaceae</taxon>
        <taxon>Cavenderia</taxon>
    </lineage>
</organism>
<evidence type="ECO:0000313" key="1">
    <source>
        <dbReference type="EMBL" id="EGG24278.1"/>
    </source>
</evidence>
<gene>
    <name evidence="1" type="ORF">DFA_06428</name>
</gene>
<evidence type="ECO:0000313" key="2">
    <source>
        <dbReference type="Proteomes" id="UP000007797"/>
    </source>
</evidence>
<accession>F4PIZ2</accession>
<keyword evidence="2" id="KW-1185">Reference proteome</keyword>
<dbReference type="AlphaFoldDB" id="F4PIZ2"/>
<dbReference type="RefSeq" id="XP_004362129.1">
    <property type="nucleotide sequence ID" value="XM_004362072.1"/>
</dbReference>
<sequence>MRVKGKRKAKVSLESLEKEEEYRELMCTEWKAGEQAIVGAVLPWYAQTIILDHLCAGDEKISILVAMVCWRYRRYVAQTYFQKYYNPYLAVSISDVAHHIFSRYSLYRDVKSLHLGYARNRNLFYGVLPDDDNGCDDEDWCGGSDLDKSIPVNVFKERFGQKIESFSLQTGHSYGHDGDGEDHQYSVDDSFRGEEYVSLLSESGRKKDTHLTQSIAQLFSSTSSTSSKLKSTLGIQQLTTLVIHFRQSDNQILYPSLSNYLMTTTTLTDLSLSSVDHHFPTLLLGALTRPQSPLKRLDLQPGESCVHPEPIYFASLDYLSIKEREFRLCLDPKSDIKRLRIEFPDSITNLSQYVTQNKHLIRLTTGRGLDNLVSNEGGMSSPSIASLTVHGINFRDNQKIEKQLLDLLSRFPSLTTLCIRGFGKCLEILKDNNFTMTKKPNKETRYYVPVYLFKRNK</sequence>
<dbReference type="GeneID" id="14875896"/>
<dbReference type="EMBL" id="GL883007">
    <property type="protein sequence ID" value="EGG24278.1"/>
    <property type="molecule type" value="Genomic_DNA"/>
</dbReference>
<protein>
    <recommendedName>
        <fullName evidence="3">F-box domain-containing protein</fullName>
    </recommendedName>
</protein>